<dbReference type="CDD" id="cd05467">
    <property type="entry name" value="CBM20"/>
    <property type="match status" value="1"/>
</dbReference>
<dbReference type="InterPro" id="IPR002044">
    <property type="entry name" value="CBM20"/>
</dbReference>
<reference evidence="3" key="2">
    <citation type="journal article" date="2015" name="Data Brief">
        <title>Shoot transcriptome of the giant reed, Arundo donax.</title>
        <authorList>
            <person name="Barrero R.A."/>
            <person name="Guerrero F.D."/>
            <person name="Moolhuijzen P."/>
            <person name="Goolsby J.A."/>
            <person name="Tidwell J."/>
            <person name="Bellgard S.E."/>
            <person name="Bellgard M.I."/>
        </authorList>
    </citation>
    <scope>NUCLEOTIDE SEQUENCE</scope>
    <source>
        <tissue evidence="3">Shoot tissue taken approximately 20 cm above the soil surface</tissue>
    </source>
</reference>
<dbReference type="AlphaFoldDB" id="A0A0A8YCR2"/>
<dbReference type="PROSITE" id="PS51166">
    <property type="entry name" value="CBM20"/>
    <property type="match status" value="1"/>
</dbReference>
<evidence type="ECO:0000256" key="1">
    <source>
        <dbReference type="SAM" id="MobiDB-lite"/>
    </source>
</evidence>
<dbReference type="PANTHER" id="PTHR15048:SF0">
    <property type="entry name" value="STARCH-BINDING DOMAIN-CONTAINING PROTEIN 1"/>
    <property type="match status" value="1"/>
</dbReference>
<dbReference type="InterPro" id="IPR013784">
    <property type="entry name" value="Carb-bd-like_fold"/>
</dbReference>
<dbReference type="GO" id="GO:2001070">
    <property type="term" value="F:starch binding"/>
    <property type="evidence" value="ECO:0007669"/>
    <property type="project" value="InterPro"/>
</dbReference>
<feature type="region of interest" description="Disordered" evidence="1">
    <location>
        <begin position="247"/>
        <end position="277"/>
    </location>
</feature>
<evidence type="ECO:0000313" key="3">
    <source>
        <dbReference type="EMBL" id="JAD23856.1"/>
    </source>
</evidence>
<feature type="region of interest" description="Disordered" evidence="1">
    <location>
        <begin position="51"/>
        <end position="90"/>
    </location>
</feature>
<dbReference type="SMART" id="SM01065">
    <property type="entry name" value="CBM_2"/>
    <property type="match status" value="1"/>
</dbReference>
<feature type="compositionally biased region" description="Polar residues" evidence="1">
    <location>
        <begin position="252"/>
        <end position="262"/>
    </location>
</feature>
<feature type="compositionally biased region" description="Acidic residues" evidence="1">
    <location>
        <begin position="72"/>
        <end position="82"/>
    </location>
</feature>
<reference evidence="3" key="1">
    <citation type="submission" date="2014-09" db="EMBL/GenBank/DDBJ databases">
        <authorList>
            <person name="Magalhaes I.L.F."/>
            <person name="Oliveira U."/>
            <person name="Santos F.R."/>
            <person name="Vidigal T.H.D.A."/>
            <person name="Brescovit A.D."/>
            <person name="Santos A.J."/>
        </authorList>
    </citation>
    <scope>NUCLEOTIDE SEQUENCE</scope>
    <source>
        <tissue evidence="3">Shoot tissue taken approximately 20 cm above the soil surface</tissue>
    </source>
</reference>
<evidence type="ECO:0000259" key="2">
    <source>
        <dbReference type="PROSITE" id="PS51166"/>
    </source>
</evidence>
<organism evidence="3">
    <name type="scientific">Arundo donax</name>
    <name type="common">Giant reed</name>
    <name type="synonym">Donax arundinaceus</name>
    <dbReference type="NCBI Taxonomy" id="35708"/>
    <lineage>
        <taxon>Eukaryota</taxon>
        <taxon>Viridiplantae</taxon>
        <taxon>Streptophyta</taxon>
        <taxon>Embryophyta</taxon>
        <taxon>Tracheophyta</taxon>
        <taxon>Spermatophyta</taxon>
        <taxon>Magnoliopsida</taxon>
        <taxon>Liliopsida</taxon>
        <taxon>Poales</taxon>
        <taxon>Poaceae</taxon>
        <taxon>PACMAD clade</taxon>
        <taxon>Arundinoideae</taxon>
        <taxon>Arundineae</taxon>
        <taxon>Arundo</taxon>
    </lineage>
</organism>
<dbReference type="Pfam" id="PF00686">
    <property type="entry name" value="CBM_20"/>
    <property type="match status" value="1"/>
</dbReference>
<dbReference type="InterPro" id="IPR013783">
    <property type="entry name" value="Ig-like_fold"/>
</dbReference>
<name>A0A0A8YCR2_ARUDO</name>
<accession>A0A0A8YCR2</accession>
<proteinExistence type="predicted"/>
<protein>
    <recommendedName>
        <fullName evidence="2">CBM20 domain-containing protein</fullName>
    </recommendedName>
</protein>
<dbReference type="EMBL" id="GBRH01274039">
    <property type="protein sequence ID" value="JAD23856.1"/>
    <property type="molecule type" value="Transcribed_RNA"/>
</dbReference>
<sequence>MEAAAAARGRPLVRATAYGGAGVPRRVVCAGLATAPRRRRALVAVASLPEPVEPLPPRAQEGAVAVAPPQSGDEEAPGDDAAETSSPPAVPSKTVHVRFVLNKQCPFGQSFHLVGEDTALGLWDPSKAVALEWAEGHDWIAEKDLPANKLIEFKFLLRDSSGKLHWQIGPNRSLQTGETAKTLVVYEDWGDLKKQKIAEVEGEASIGMEESVVSDDGESKGDTVLEDELLMDDNREVKEDESIVGMNDEKSTVATNSSVQEQSVKENEAKPHESMLPEEPKLLDELHEEDTDNGSASCANASYAEKTEEGNTLCEDDVPVKNGLTGAYEHDLLWGWKALQQLLMSLGFKMDTT</sequence>
<dbReference type="GO" id="GO:0016020">
    <property type="term" value="C:membrane"/>
    <property type="evidence" value="ECO:0007669"/>
    <property type="project" value="TreeGrafter"/>
</dbReference>
<feature type="domain" description="CBM20" evidence="2">
    <location>
        <begin position="89"/>
        <end position="191"/>
    </location>
</feature>
<feature type="compositionally biased region" description="Basic and acidic residues" evidence="1">
    <location>
        <begin position="263"/>
        <end position="277"/>
    </location>
</feature>
<dbReference type="SUPFAM" id="SSF49452">
    <property type="entry name" value="Starch-binding domain-like"/>
    <property type="match status" value="1"/>
</dbReference>
<dbReference type="Gene3D" id="2.60.40.10">
    <property type="entry name" value="Immunoglobulins"/>
    <property type="match status" value="1"/>
</dbReference>
<dbReference type="FunFam" id="2.60.40.10:FF:000552">
    <property type="entry name" value="Related to glucoamylase"/>
    <property type="match status" value="1"/>
</dbReference>
<dbReference type="PANTHER" id="PTHR15048">
    <property type="entry name" value="STARCH-BINDING DOMAIN-CONTAINING PROTEIN 1"/>
    <property type="match status" value="1"/>
</dbReference>